<dbReference type="NCBIfam" id="TIGR01509">
    <property type="entry name" value="HAD-SF-IA-v3"/>
    <property type="match status" value="1"/>
</dbReference>
<dbReference type="InterPro" id="IPR023198">
    <property type="entry name" value="PGP-like_dom2"/>
</dbReference>
<comment type="caution">
    <text evidence="5">The sequence shown here is derived from an EMBL/GenBank/DDBJ whole genome shotgun (WGS) entry which is preliminary data.</text>
</comment>
<evidence type="ECO:0000256" key="3">
    <source>
        <dbReference type="ARBA" id="ARBA00006171"/>
    </source>
</evidence>
<evidence type="ECO:0000256" key="4">
    <source>
        <dbReference type="ARBA" id="ARBA00013078"/>
    </source>
</evidence>
<comment type="pathway">
    <text evidence="2">Organic acid metabolism; glycolate biosynthesis; glycolate from 2-phosphoglycolate: step 1/1.</text>
</comment>
<dbReference type="SFLD" id="SFLDG01135">
    <property type="entry name" value="C1.5.6:_HAD__Beta-PGM__Phospha"/>
    <property type="match status" value="1"/>
</dbReference>
<dbReference type="InterPro" id="IPR041492">
    <property type="entry name" value="HAD_2"/>
</dbReference>
<dbReference type="GO" id="GO:0005829">
    <property type="term" value="C:cytosol"/>
    <property type="evidence" value="ECO:0007669"/>
    <property type="project" value="TreeGrafter"/>
</dbReference>
<dbReference type="InterPro" id="IPR050155">
    <property type="entry name" value="HAD-like_hydrolase_sf"/>
</dbReference>
<dbReference type="SFLD" id="SFLDS00003">
    <property type="entry name" value="Haloacid_Dehalogenase"/>
    <property type="match status" value="1"/>
</dbReference>
<dbReference type="Gene3D" id="3.40.50.1000">
    <property type="entry name" value="HAD superfamily/HAD-like"/>
    <property type="match status" value="1"/>
</dbReference>
<accession>W4L9W1</accession>
<dbReference type="AlphaFoldDB" id="W4L9W1"/>
<dbReference type="EMBL" id="AZHX01002410">
    <property type="protein sequence ID" value="ETW94777.1"/>
    <property type="molecule type" value="Genomic_DNA"/>
</dbReference>
<dbReference type="Proteomes" id="UP000019140">
    <property type="component" value="Unassembled WGS sequence"/>
</dbReference>
<dbReference type="InterPro" id="IPR036412">
    <property type="entry name" value="HAD-like_sf"/>
</dbReference>
<proteinExistence type="inferred from homology"/>
<dbReference type="PANTHER" id="PTHR43434:SF1">
    <property type="entry name" value="PHOSPHOGLYCOLATE PHOSPHATASE"/>
    <property type="match status" value="1"/>
</dbReference>
<protein>
    <recommendedName>
        <fullName evidence="4">phosphoglycolate phosphatase</fullName>
        <ecNumber evidence="4">3.1.3.18</ecNumber>
    </recommendedName>
</protein>
<dbReference type="PANTHER" id="PTHR43434">
    <property type="entry name" value="PHOSPHOGLYCOLATE PHOSPHATASE"/>
    <property type="match status" value="1"/>
</dbReference>
<dbReference type="Gene3D" id="1.10.150.240">
    <property type="entry name" value="Putative phosphatase, domain 2"/>
    <property type="match status" value="1"/>
</dbReference>
<dbReference type="NCBIfam" id="TIGR01549">
    <property type="entry name" value="HAD-SF-IA-v1"/>
    <property type="match status" value="1"/>
</dbReference>
<reference evidence="5 6" key="1">
    <citation type="journal article" date="2014" name="Nature">
        <title>An environmental bacterial taxon with a large and distinct metabolic repertoire.</title>
        <authorList>
            <person name="Wilson M.C."/>
            <person name="Mori T."/>
            <person name="Ruckert C."/>
            <person name="Uria A.R."/>
            <person name="Helf M.J."/>
            <person name="Takada K."/>
            <person name="Gernert C."/>
            <person name="Steffens U.A."/>
            <person name="Heycke N."/>
            <person name="Schmitt S."/>
            <person name="Rinke C."/>
            <person name="Helfrich E.J."/>
            <person name="Brachmann A.O."/>
            <person name="Gurgui C."/>
            <person name="Wakimoto T."/>
            <person name="Kracht M."/>
            <person name="Crusemann M."/>
            <person name="Hentschel U."/>
            <person name="Abe I."/>
            <person name="Matsunaga S."/>
            <person name="Kalinowski J."/>
            <person name="Takeyama H."/>
            <person name="Piel J."/>
        </authorList>
    </citation>
    <scope>NUCLEOTIDE SEQUENCE [LARGE SCALE GENOMIC DNA]</scope>
    <source>
        <strain evidence="6">TSY2</strain>
    </source>
</reference>
<dbReference type="HOGENOM" id="CLU_045011_19_3_7"/>
<comment type="similarity">
    <text evidence="3">Belongs to the HAD-like hydrolase superfamily. CbbY/CbbZ/Gph/YieH family.</text>
</comment>
<keyword evidence="6" id="KW-1185">Reference proteome</keyword>
<comment type="catalytic activity">
    <reaction evidence="1">
        <text>2-phosphoglycolate + H2O = glycolate + phosphate</text>
        <dbReference type="Rhea" id="RHEA:14369"/>
        <dbReference type="ChEBI" id="CHEBI:15377"/>
        <dbReference type="ChEBI" id="CHEBI:29805"/>
        <dbReference type="ChEBI" id="CHEBI:43474"/>
        <dbReference type="ChEBI" id="CHEBI:58033"/>
        <dbReference type="EC" id="3.1.3.18"/>
    </reaction>
</comment>
<dbReference type="EC" id="3.1.3.18" evidence="4"/>
<organism evidence="5 6">
    <name type="scientific">Candidatus Entotheonella gemina</name>
    <dbReference type="NCBI Taxonomy" id="1429439"/>
    <lineage>
        <taxon>Bacteria</taxon>
        <taxon>Pseudomonadati</taxon>
        <taxon>Nitrospinota/Tectimicrobiota group</taxon>
        <taxon>Candidatus Tectimicrobiota</taxon>
        <taxon>Candidatus Entotheonellia</taxon>
        <taxon>Candidatus Entotheonellales</taxon>
        <taxon>Candidatus Entotheonellaceae</taxon>
        <taxon>Candidatus Entotheonella</taxon>
    </lineage>
</organism>
<dbReference type="SUPFAM" id="SSF56784">
    <property type="entry name" value="HAD-like"/>
    <property type="match status" value="1"/>
</dbReference>
<evidence type="ECO:0000313" key="5">
    <source>
        <dbReference type="EMBL" id="ETW94777.1"/>
    </source>
</evidence>
<dbReference type="GO" id="GO:0008967">
    <property type="term" value="F:phosphoglycolate phosphatase activity"/>
    <property type="evidence" value="ECO:0007669"/>
    <property type="project" value="UniProtKB-EC"/>
</dbReference>
<sequence>MNPSDDVTTPKTLTAVLCDLDGTLIDSAHDITAAFLKALGHVACTPLPEASDVARHIGKSHPEMLSALGFEISGDRFEAFRRVYRSHFAQYGTQYTQPFPRVRDTLNRLAGMALGVVTTKAQDQAEMVLQNLNLAHYFRHIQGARPGIPLKPAPDSVIAALAALECQPEQALMVGDTPADILAGKAAGMRTCAVTYGFGGLNDLRACEPTYTVTSFDGLAPIIEAQIS</sequence>
<evidence type="ECO:0000256" key="1">
    <source>
        <dbReference type="ARBA" id="ARBA00000830"/>
    </source>
</evidence>
<name>W4L9W1_9BACT</name>
<dbReference type="SFLD" id="SFLDG01129">
    <property type="entry name" value="C1.5:_HAD__Beta-PGM__Phosphata"/>
    <property type="match status" value="1"/>
</dbReference>
<evidence type="ECO:0000256" key="2">
    <source>
        <dbReference type="ARBA" id="ARBA00004818"/>
    </source>
</evidence>
<dbReference type="GO" id="GO:0006281">
    <property type="term" value="P:DNA repair"/>
    <property type="evidence" value="ECO:0007669"/>
    <property type="project" value="TreeGrafter"/>
</dbReference>
<dbReference type="InterPro" id="IPR023214">
    <property type="entry name" value="HAD_sf"/>
</dbReference>
<evidence type="ECO:0000313" key="6">
    <source>
        <dbReference type="Proteomes" id="UP000019140"/>
    </source>
</evidence>
<gene>
    <name evidence="5" type="ORF">ETSY2_49195</name>
</gene>
<dbReference type="Pfam" id="PF13419">
    <property type="entry name" value="HAD_2"/>
    <property type="match status" value="1"/>
</dbReference>
<dbReference type="InterPro" id="IPR006439">
    <property type="entry name" value="HAD-SF_hydro_IA"/>
</dbReference>